<dbReference type="AlphaFoldDB" id="A0AAE3ZBH8"/>
<gene>
    <name evidence="1" type="ORF">JOF55_000797</name>
</gene>
<dbReference type="EMBL" id="JAVDXW010000001">
    <property type="protein sequence ID" value="MDR7300616.1"/>
    <property type="molecule type" value="Genomic_DNA"/>
</dbReference>
<keyword evidence="2" id="KW-1185">Reference proteome</keyword>
<proteinExistence type="predicted"/>
<evidence type="ECO:0000313" key="1">
    <source>
        <dbReference type="EMBL" id="MDR7300616.1"/>
    </source>
</evidence>
<accession>A0AAE3ZBH8</accession>
<protein>
    <submittedName>
        <fullName evidence="1">Uncharacterized protein</fullName>
    </submittedName>
</protein>
<evidence type="ECO:0000313" key="2">
    <source>
        <dbReference type="Proteomes" id="UP001180845"/>
    </source>
</evidence>
<comment type="caution">
    <text evidence="1">The sequence shown here is derived from an EMBL/GenBank/DDBJ whole genome shotgun (WGS) entry which is preliminary data.</text>
</comment>
<dbReference type="RefSeq" id="WP_310269677.1">
    <property type="nucleotide sequence ID" value="NZ_JAVDXW010000001.1"/>
</dbReference>
<reference evidence="1" key="1">
    <citation type="submission" date="2023-07" db="EMBL/GenBank/DDBJ databases">
        <title>Sequencing the genomes of 1000 actinobacteria strains.</title>
        <authorList>
            <person name="Klenk H.-P."/>
        </authorList>
    </citation>
    <scope>NUCLEOTIDE SEQUENCE</scope>
    <source>
        <strain evidence="1">DSM 45977</strain>
    </source>
</reference>
<dbReference type="Proteomes" id="UP001180845">
    <property type="component" value="Unassembled WGS sequence"/>
</dbReference>
<name>A0AAE3ZBH8_9ACTN</name>
<sequence length="98" mass="11083">MRCCSAISRQRLLLRARLRELLLDLLAATLLAFQRVVRIGEFRAGLDQFGAVRIQVRVEPVELVALGRRGRIGEHIGLGTRPQRGQQQVVLDEQAEVR</sequence>
<organism evidence="1 2">
    <name type="scientific">Haloactinomyces albus</name>
    <dbReference type="NCBI Taxonomy" id="1352928"/>
    <lineage>
        <taxon>Bacteria</taxon>
        <taxon>Bacillati</taxon>
        <taxon>Actinomycetota</taxon>
        <taxon>Actinomycetes</taxon>
        <taxon>Actinopolysporales</taxon>
        <taxon>Actinopolysporaceae</taxon>
        <taxon>Haloactinomyces</taxon>
    </lineage>
</organism>